<dbReference type="PANTHER" id="PTHR31713">
    <property type="entry name" value="OS02G0177800 PROTEIN"/>
    <property type="match status" value="1"/>
</dbReference>
<accession>A0ABD1RWQ8</accession>
<dbReference type="Pfam" id="PF07887">
    <property type="entry name" value="Calmodulin_bind"/>
    <property type="match status" value="1"/>
</dbReference>
<feature type="compositionally biased region" description="Polar residues" evidence="8">
    <location>
        <begin position="8"/>
        <end position="17"/>
    </location>
</feature>
<evidence type="ECO:0000256" key="7">
    <source>
        <dbReference type="ARBA" id="ARBA00023242"/>
    </source>
</evidence>
<evidence type="ECO:0000256" key="8">
    <source>
        <dbReference type="SAM" id="MobiDB-lite"/>
    </source>
</evidence>
<dbReference type="InterPro" id="IPR046830">
    <property type="entry name" value="Calmod_bind_M"/>
</dbReference>
<evidence type="ECO:0000256" key="4">
    <source>
        <dbReference type="ARBA" id="ARBA00023125"/>
    </source>
</evidence>
<dbReference type="InterPro" id="IPR046829">
    <property type="entry name" value="Calmod_bind_C"/>
</dbReference>
<evidence type="ECO:0000259" key="11">
    <source>
        <dbReference type="Pfam" id="PF20452"/>
    </source>
</evidence>
<evidence type="ECO:0000313" key="13">
    <source>
        <dbReference type="Proteomes" id="UP001604336"/>
    </source>
</evidence>
<keyword evidence="13" id="KW-1185">Reference proteome</keyword>
<feature type="domain" description="Calmodulin binding protein C-terminal" evidence="11">
    <location>
        <begin position="338"/>
        <end position="396"/>
    </location>
</feature>
<reference evidence="13" key="1">
    <citation type="submission" date="2024-07" db="EMBL/GenBank/DDBJ databases">
        <title>Two chromosome-level genome assemblies of Korean endemic species Abeliophyllum distichum and Forsythia ovata (Oleaceae).</title>
        <authorList>
            <person name="Jang H."/>
        </authorList>
    </citation>
    <scope>NUCLEOTIDE SEQUENCE [LARGE SCALE GENOMIC DNA]</scope>
</reference>
<feature type="domain" description="Calmodulin binding protein-like N-terminal" evidence="9">
    <location>
        <begin position="118"/>
        <end position="252"/>
    </location>
</feature>
<dbReference type="GO" id="GO:0003677">
    <property type="term" value="F:DNA binding"/>
    <property type="evidence" value="ECO:0007669"/>
    <property type="project" value="UniProtKB-KW"/>
</dbReference>
<dbReference type="PANTHER" id="PTHR31713:SF14">
    <property type="entry name" value="CALMODULIN-BINDING PROTEIN 60 A"/>
    <property type="match status" value="1"/>
</dbReference>
<comment type="subcellular location">
    <subcellularLocation>
        <location evidence="1">Nucleus</location>
    </subcellularLocation>
</comment>
<dbReference type="EMBL" id="JBFOLK010000008">
    <property type="protein sequence ID" value="KAL2492874.1"/>
    <property type="molecule type" value="Genomic_DNA"/>
</dbReference>
<comment type="similarity">
    <text evidence="2">Belongs to the plant ACBP60 protein family.</text>
</comment>
<gene>
    <name evidence="12" type="ORF">Adt_28502</name>
</gene>
<evidence type="ECO:0000259" key="10">
    <source>
        <dbReference type="Pfam" id="PF20451"/>
    </source>
</evidence>
<proteinExistence type="inferred from homology"/>
<dbReference type="Pfam" id="PF20452">
    <property type="entry name" value="Calmod_bind_C"/>
    <property type="match status" value="1"/>
</dbReference>
<keyword evidence="3" id="KW-0805">Transcription regulation</keyword>
<comment type="caution">
    <text evidence="12">The sequence shown here is derived from an EMBL/GenBank/DDBJ whole genome shotgun (WGS) entry which is preliminary data.</text>
</comment>
<feature type="region of interest" description="Disordered" evidence="8">
    <location>
        <begin position="1"/>
        <end position="24"/>
    </location>
</feature>
<name>A0ABD1RWQ8_9LAMI</name>
<organism evidence="12 13">
    <name type="scientific">Abeliophyllum distichum</name>
    <dbReference type="NCBI Taxonomy" id="126358"/>
    <lineage>
        <taxon>Eukaryota</taxon>
        <taxon>Viridiplantae</taxon>
        <taxon>Streptophyta</taxon>
        <taxon>Embryophyta</taxon>
        <taxon>Tracheophyta</taxon>
        <taxon>Spermatophyta</taxon>
        <taxon>Magnoliopsida</taxon>
        <taxon>eudicotyledons</taxon>
        <taxon>Gunneridae</taxon>
        <taxon>Pentapetalae</taxon>
        <taxon>asterids</taxon>
        <taxon>lamiids</taxon>
        <taxon>Lamiales</taxon>
        <taxon>Oleaceae</taxon>
        <taxon>Forsythieae</taxon>
        <taxon>Abeliophyllum</taxon>
    </lineage>
</organism>
<keyword evidence="5" id="KW-0010">Activator</keyword>
<evidence type="ECO:0000313" key="12">
    <source>
        <dbReference type="EMBL" id="KAL2492874.1"/>
    </source>
</evidence>
<keyword evidence="7" id="KW-0539">Nucleus</keyword>
<keyword evidence="6" id="KW-0804">Transcription</keyword>
<dbReference type="AlphaFoldDB" id="A0ABD1RWQ8"/>
<keyword evidence="4" id="KW-0238">DNA-binding</keyword>
<dbReference type="Pfam" id="PF20451">
    <property type="entry name" value="Calmod_bind_M"/>
    <property type="match status" value="1"/>
</dbReference>
<evidence type="ECO:0000259" key="9">
    <source>
        <dbReference type="Pfam" id="PF07887"/>
    </source>
</evidence>
<sequence length="547" mass="61255">MPNLQIEDANNGQSEHANSSDDDQMVMVSRKMMKKELEDILIPTVQQVLTGPIMVNLIQEVVSPAVQQVTRPIVEDSIRKVVKEEMPLALEQFLACHNCENLCYRNSSETTASRPRDLELKFLDEVSDSVLTGKEIMGKGGTHIKVSLVDNVTGRTVDSGSEASAKVEIFLETGHDNNADSIGRENDKMKPHFPKPVHVSLKKGIGFLSNVKLGHGANWMKSCKCRLGARIVDKFNGSSVKEAQTNWFKVLDSRGELYKKHHPPSLDDDVWRLDHIGKDGAPCKRLHEANVTKVKDFLFLLSIDPQGLQKILGAGAKKWKGIVNHALECKNNDRKIRVYCSSSSESTNGVVFDDVIQLKGVLRNCRFVPIESANEAEKAEAKKLLASAFENQKDITLYEDETSLLHKYPCILNEGNATNSSGLDGPDDCNHSIIGNIDRHDPTQPGTSSQGCKNAEYSYGWIPEIPGDIPVYSLFDDDYDFEYDDHILSDSYNLYETNQIESHSDQQSITRSNDFVAVATFVRLFFRIKMRDGSFGDSQVEKRQRHH</sequence>
<dbReference type="GO" id="GO:0005634">
    <property type="term" value="C:nucleus"/>
    <property type="evidence" value="ECO:0007669"/>
    <property type="project" value="UniProtKB-SubCell"/>
</dbReference>
<dbReference type="Proteomes" id="UP001604336">
    <property type="component" value="Unassembled WGS sequence"/>
</dbReference>
<evidence type="ECO:0000256" key="5">
    <source>
        <dbReference type="ARBA" id="ARBA00023159"/>
    </source>
</evidence>
<protein>
    <submittedName>
        <fullName evidence="12">Calmodulin-binding protein 60 A</fullName>
    </submittedName>
</protein>
<dbReference type="InterPro" id="IPR046831">
    <property type="entry name" value="Calmodulin_bind_N"/>
</dbReference>
<dbReference type="InterPro" id="IPR012416">
    <property type="entry name" value="CBP60"/>
</dbReference>
<evidence type="ECO:0000256" key="6">
    <source>
        <dbReference type="ARBA" id="ARBA00023163"/>
    </source>
</evidence>
<feature type="domain" description="Calmodulin binding protein central" evidence="10">
    <location>
        <begin position="266"/>
        <end position="329"/>
    </location>
</feature>
<evidence type="ECO:0000256" key="2">
    <source>
        <dbReference type="ARBA" id="ARBA00007214"/>
    </source>
</evidence>
<evidence type="ECO:0000256" key="1">
    <source>
        <dbReference type="ARBA" id="ARBA00004123"/>
    </source>
</evidence>
<evidence type="ECO:0000256" key="3">
    <source>
        <dbReference type="ARBA" id="ARBA00023015"/>
    </source>
</evidence>